<dbReference type="InterPro" id="IPR050155">
    <property type="entry name" value="HAD-like_hydrolase_sf"/>
</dbReference>
<dbReference type="OrthoDB" id="9807630at2"/>
<accession>A0A285NXG0</accession>
<dbReference type="Pfam" id="PF00702">
    <property type="entry name" value="Hydrolase"/>
    <property type="match status" value="1"/>
</dbReference>
<dbReference type="NCBIfam" id="TIGR01549">
    <property type="entry name" value="HAD-SF-IA-v1"/>
    <property type="match status" value="1"/>
</dbReference>
<dbReference type="GO" id="GO:0006281">
    <property type="term" value="P:DNA repair"/>
    <property type="evidence" value="ECO:0007669"/>
    <property type="project" value="TreeGrafter"/>
</dbReference>
<sequence>MKGVIFDVDGVIVDVKESYHFAIKRTAEEFLGFEVPIEKVRLIKFSKGINNDWIATKEVIRHFGREVELDHIVSVFNEIYKSLRDREKLILDEDFFANLKAQGIPLGVLTGRPKEDLNYTFEKFGLFKYFDFLLDDDDIPVDDLKKPHPYALHLCIEHMNLSACVYVGDSLADWEMVVCYRKMYDKPVEYIHFGDSVKLDNVKSANTPQELRLVLQEVLKHL</sequence>
<evidence type="ECO:0000256" key="3">
    <source>
        <dbReference type="ARBA" id="ARBA00006171"/>
    </source>
</evidence>
<comment type="pathway">
    <text evidence="2">Organic acid metabolism; glycolate biosynthesis; glycolate from 2-phosphoglycolate: step 1/1.</text>
</comment>
<dbReference type="InterPro" id="IPR006439">
    <property type="entry name" value="HAD-SF_hydro_IA"/>
</dbReference>
<dbReference type="GO" id="GO:0008967">
    <property type="term" value="F:phosphoglycolate phosphatase activity"/>
    <property type="evidence" value="ECO:0007669"/>
    <property type="project" value="UniProtKB-EC"/>
</dbReference>
<dbReference type="PANTHER" id="PTHR43434">
    <property type="entry name" value="PHOSPHOGLYCOLATE PHOSPHATASE"/>
    <property type="match status" value="1"/>
</dbReference>
<evidence type="ECO:0000313" key="6">
    <source>
        <dbReference type="Proteomes" id="UP000218627"/>
    </source>
</evidence>
<dbReference type="Gene3D" id="3.40.50.1000">
    <property type="entry name" value="HAD superfamily/HAD-like"/>
    <property type="match status" value="1"/>
</dbReference>
<comment type="similarity">
    <text evidence="3">Belongs to the HAD-like hydrolase superfamily. CbbY/CbbZ/Gph/YieH family.</text>
</comment>
<proteinExistence type="inferred from homology"/>
<dbReference type="Proteomes" id="UP000218627">
    <property type="component" value="Unassembled WGS sequence"/>
</dbReference>
<evidence type="ECO:0000313" key="5">
    <source>
        <dbReference type="EMBL" id="SNZ14170.1"/>
    </source>
</evidence>
<dbReference type="SFLD" id="SFLDS00003">
    <property type="entry name" value="Haloacid_Dehalogenase"/>
    <property type="match status" value="1"/>
</dbReference>
<evidence type="ECO:0000256" key="4">
    <source>
        <dbReference type="ARBA" id="ARBA00013078"/>
    </source>
</evidence>
<dbReference type="EC" id="3.1.3.18" evidence="4"/>
<dbReference type="InterPro" id="IPR036412">
    <property type="entry name" value="HAD-like_sf"/>
</dbReference>
<reference evidence="6" key="1">
    <citation type="submission" date="2017-09" db="EMBL/GenBank/DDBJ databases">
        <authorList>
            <person name="Varghese N."/>
            <person name="Submissions S."/>
        </authorList>
    </citation>
    <scope>NUCLEOTIDE SEQUENCE [LARGE SCALE GENOMIC DNA]</scope>
    <source>
        <strain evidence="6">DSM 2913</strain>
    </source>
</reference>
<dbReference type="RefSeq" id="WP_096601983.1">
    <property type="nucleotide sequence ID" value="NZ_OBEN01000004.1"/>
</dbReference>
<dbReference type="Gene3D" id="1.10.150.240">
    <property type="entry name" value="Putative phosphatase, domain 2"/>
    <property type="match status" value="1"/>
</dbReference>
<organism evidence="5 6">
    <name type="scientific">Hydrogenobacter hydrogenophilus</name>
    <dbReference type="NCBI Taxonomy" id="35835"/>
    <lineage>
        <taxon>Bacteria</taxon>
        <taxon>Pseudomonadati</taxon>
        <taxon>Aquificota</taxon>
        <taxon>Aquificia</taxon>
        <taxon>Aquificales</taxon>
        <taxon>Aquificaceae</taxon>
        <taxon>Hydrogenobacter</taxon>
    </lineage>
</organism>
<dbReference type="InterPro" id="IPR023214">
    <property type="entry name" value="HAD_sf"/>
</dbReference>
<comment type="catalytic activity">
    <reaction evidence="1">
        <text>2-phosphoglycolate + H2O = glycolate + phosphate</text>
        <dbReference type="Rhea" id="RHEA:14369"/>
        <dbReference type="ChEBI" id="CHEBI:15377"/>
        <dbReference type="ChEBI" id="CHEBI:29805"/>
        <dbReference type="ChEBI" id="CHEBI:43474"/>
        <dbReference type="ChEBI" id="CHEBI:58033"/>
        <dbReference type="EC" id="3.1.3.18"/>
    </reaction>
</comment>
<dbReference type="SFLD" id="SFLDG01129">
    <property type="entry name" value="C1.5:_HAD__Beta-PGM__Phosphata"/>
    <property type="match status" value="1"/>
</dbReference>
<gene>
    <name evidence="5" type="ORF">SAMN06265353_1007</name>
</gene>
<name>A0A285NXG0_9AQUI</name>
<dbReference type="InterPro" id="IPR023198">
    <property type="entry name" value="PGP-like_dom2"/>
</dbReference>
<evidence type="ECO:0000256" key="1">
    <source>
        <dbReference type="ARBA" id="ARBA00000830"/>
    </source>
</evidence>
<protein>
    <recommendedName>
        <fullName evidence="4">phosphoglycolate phosphatase</fullName>
        <ecNumber evidence="4">3.1.3.18</ecNumber>
    </recommendedName>
</protein>
<dbReference type="EMBL" id="OBEN01000004">
    <property type="protein sequence ID" value="SNZ14170.1"/>
    <property type="molecule type" value="Genomic_DNA"/>
</dbReference>
<dbReference type="SUPFAM" id="SSF56784">
    <property type="entry name" value="HAD-like"/>
    <property type="match status" value="1"/>
</dbReference>
<keyword evidence="6" id="KW-1185">Reference proteome</keyword>
<dbReference type="AlphaFoldDB" id="A0A285NXG0"/>
<dbReference type="PANTHER" id="PTHR43434:SF1">
    <property type="entry name" value="PHOSPHOGLYCOLATE PHOSPHATASE"/>
    <property type="match status" value="1"/>
</dbReference>
<evidence type="ECO:0000256" key="2">
    <source>
        <dbReference type="ARBA" id="ARBA00004818"/>
    </source>
</evidence>